<dbReference type="InterPro" id="IPR010347">
    <property type="entry name" value="Tdp1"/>
</dbReference>
<dbReference type="PANTHER" id="PTHR12415:SF4">
    <property type="entry name" value="TYROSYL-DNA PHOSPHODIESTERASE DOMAIN-CONTAINING PROTEIN"/>
    <property type="match status" value="1"/>
</dbReference>
<feature type="region of interest" description="Disordered" evidence="1">
    <location>
        <begin position="56"/>
        <end position="157"/>
    </location>
</feature>
<feature type="domain" description="PLD phosphodiesterase" evidence="2">
    <location>
        <begin position="491"/>
        <end position="522"/>
    </location>
</feature>
<gene>
    <name evidence="3" type="ORF">MFIFM68171_10797</name>
</gene>
<keyword evidence="4" id="KW-1185">Reference proteome</keyword>
<dbReference type="Proteomes" id="UP001628179">
    <property type="component" value="Unassembled WGS sequence"/>
</dbReference>
<evidence type="ECO:0000313" key="4">
    <source>
        <dbReference type="Proteomes" id="UP001628179"/>
    </source>
</evidence>
<reference evidence="3 4" key="1">
    <citation type="submission" date="2024-09" db="EMBL/GenBank/DDBJ databases">
        <title>Itraconazole resistance in Madurella fahalii resulting from another homologue of gene encoding cytochrome P450 14-alpha sterol demethylase (CYP51).</title>
        <authorList>
            <person name="Yoshioka I."/>
            <person name="Fahal A.H."/>
            <person name="Kaneko S."/>
            <person name="Yaguchi T."/>
        </authorList>
    </citation>
    <scope>NUCLEOTIDE SEQUENCE [LARGE SCALE GENOMIC DNA]</scope>
    <source>
        <strain evidence="3 4">IFM 68171</strain>
    </source>
</reference>
<dbReference type="Gene3D" id="3.30.870.10">
    <property type="entry name" value="Endonuclease Chain A"/>
    <property type="match status" value="2"/>
</dbReference>
<evidence type="ECO:0000256" key="1">
    <source>
        <dbReference type="SAM" id="MobiDB-lite"/>
    </source>
</evidence>
<dbReference type="SUPFAM" id="SSF56024">
    <property type="entry name" value="Phospholipase D/nuclease"/>
    <property type="match status" value="2"/>
</dbReference>
<sequence>MADNWVAEINGDEDEDEALRIAIARSLDQAPTQRTNKARVSGFIDLTQEDDCDVDKLDSVMDSDDTRPQLPTATENTLAPSSSLSALGLDRKKMEEERLARLSKRKASGPADVSSSRPAQRPRIATAPSSLPSGPAREKEEVPAKLEPAVSAGKTRNSSLPFPRGVVKKTWAFGQPRHGDDIKIEEVFQKHQLELAVLSSYQWDEEWLLSKIDLARTKLVLIAFAADEAQREEMRSNVPRERIRFCFPPMQAMGSMHSKLQLLKYGNYMRIAVPTGNLMSYDWGETGTMENMVFIIDLPKFQSAEQRDAQKLTPFGEELSYFLLAQGLDERLVGSLRNYDFSETSRYGFVHSIAGSHSANNSWRRTGYCGLGRMVKSLGFGSSRPVELDYVCSSLGATNDDLLRALYYACQGDSGLEEYETRNSERRTKASGSTKPGAIRDHVRVYFPSRDTVACSKGGKNSAGTICFQARWWQADSFPRSVLRDCKSVRDGLLMHSKIIYVRPKMAHCFAYVGSANLSESAWGRLVTDRGTGRPRLTCRNWECGVLVPASGLVHRPGQQGLRPEMGHESHSADLDVVFRGCVPVPMEWPARQLSTNLEDSAAPWLYQAS</sequence>
<protein>
    <recommendedName>
        <fullName evidence="2">PLD phosphodiesterase domain-containing protein</fullName>
    </recommendedName>
</protein>
<dbReference type="CDD" id="cd09122">
    <property type="entry name" value="PLDc_Tdp1_1"/>
    <property type="match status" value="1"/>
</dbReference>
<dbReference type="PROSITE" id="PS50035">
    <property type="entry name" value="PLD"/>
    <property type="match status" value="1"/>
</dbReference>
<dbReference type="PANTHER" id="PTHR12415">
    <property type="entry name" value="TYROSYL-DNA PHOSPHODIESTERASE 1"/>
    <property type="match status" value="1"/>
</dbReference>
<feature type="compositionally biased region" description="Basic and acidic residues" evidence="1">
    <location>
        <begin position="56"/>
        <end position="67"/>
    </location>
</feature>
<dbReference type="InterPro" id="IPR001736">
    <property type="entry name" value="PLipase_D/transphosphatidylase"/>
</dbReference>
<evidence type="ECO:0000259" key="2">
    <source>
        <dbReference type="PROSITE" id="PS50035"/>
    </source>
</evidence>
<accession>A0ABQ0GS70</accession>
<proteinExistence type="predicted"/>
<dbReference type="EMBL" id="BAAFSV010000006">
    <property type="protein sequence ID" value="GAB1320587.1"/>
    <property type="molecule type" value="Genomic_DNA"/>
</dbReference>
<dbReference type="Pfam" id="PF06087">
    <property type="entry name" value="Tyr-DNA_phospho"/>
    <property type="match status" value="1"/>
</dbReference>
<feature type="compositionally biased region" description="Low complexity" evidence="1">
    <location>
        <begin position="78"/>
        <end position="88"/>
    </location>
</feature>
<evidence type="ECO:0000313" key="3">
    <source>
        <dbReference type="EMBL" id="GAB1320587.1"/>
    </source>
</evidence>
<dbReference type="RefSeq" id="XP_070922317.1">
    <property type="nucleotide sequence ID" value="XM_071066216.1"/>
</dbReference>
<name>A0ABQ0GS70_9PEZI</name>
<dbReference type="GeneID" id="98181539"/>
<organism evidence="3 4">
    <name type="scientific">Madurella fahalii</name>
    <dbReference type="NCBI Taxonomy" id="1157608"/>
    <lineage>
        <taxon>Eukaryota</taxon>
        <taxon>Fungi</taxon>
        <taxon>Dikarya</taxon>
        <taxon>Ascomycota</taxon>
        <taxon>Pezizomycotina</taxon>
        <taxon>Sordariomycetes</taxon>
        <taxon>Sordariomycetidae</taxon>
        <taxon>Sordariales</taxon>
        <taxon>Sordariales incertae sedis</taxon>
        <taxon>Madurella</taxon>
    </lineage>
</organism>
<comment type="caution">
    <text evidence="3">The sequence shown here is derived from an EMBL/GenBank/DDBJ whole genome shotgun (WGS) entry which is preliminary data.</text>
</comment>
<feature type="compositionally biased region" description="Basic and acidic residues" evidence="1">
    <location>
        <begin position="89"/>
        <end position="100"/>
    </location>
</feature>